<comment type="caution">
    <text evidence="3">The sequence shown here is derived from an EMBL/GenBank/DDBJ whole genome shotgun (WGS) entry which is preliminary data.</text>
</comment>
<name>A0ABV2ASJ6_9EUKA</name>
<keyword evidence="4" id="KW-1185">Reference proteome</keyword>
<dbReference type="Gene3D" id="1.25.40.410">
    <property type="match status" value="1"/>
</dbReference>
<dbReference type="PROSITE" id="PS51651">
    <property type="entry name" value="DOCKER"/>
    <property type="match status" value="1"/>
</dbReference>
<organism evidence="3 4">
    <name type="scientific">Bonamia ostreae</name>
    <dbReference type="NCBI Taxonomy" id="126728"/>
    <lineage>
        <taxon>Eukaryota</taxon>
        <taxon>Sar</taxon>
        <taxon>Rhizaria</taxon>
        <taxon>Endomyxa</taxon>
        <taxon>Ascetosporea</taxon>
        <taxon>Haplosporida</taxon>
        <taxon>Bonamia</taxon>
    </lineage>
</organism>
<evidence type="ECO:0000313" key="4">
    <source>
        <dbReference type="Proteomes" id="UP001439008"/>
    </source>
</evidence>
<reference evidence="3 4" key="1">
    <citation type="journal article" date="2024" name="BMC Biol.">
        <title>Comparative genomics of Ascetosporea gives new insight into the evolutionary basis for animal parasitism in Rhizaria.</title>
        <authorList>
            <person name="Hiltunen Thoren M."/>
            <person name="Onut-Brannstrom I."/>
            <person name="Alfjorden A."/>
            <person name="Peckova H."/>
            <person name="Swords F."/>
            <person name="Hooper C."/>
            <person name="Holzer A.S."/>
            <person name="Bass D."/>
            <person name="Burki F."/>
        </authorList>
    </citation>
    <scope>NUCLEOTIDE SEQUENCE [LARGE SCALE GENOMIC DNA]</scope>
    <source>
        <strain evidence="3">20-A016</strain>
    </source>
</reference>
<comment type="similarity">
    <text evidence="1">Belongs to the DOCK family.</text>
</comment>
<accession>A0ABV2ASJ6</accession>
<dbReference type="EMBL" id="JBDODL010003290">
    <property type="protein sequence ID" value="MES1922635.1"/>
    <property type="molecule type" value="Genomic_DNA"/>
</dbReference>
<evidence type="ECO:0000256" key="1">
    <source>
        <dbReference type="PROSITE-ProRule" id="PRU00984"/>
    </source>
</evidence>
<evidence type="ECO:0000259" key="2">
    <source>
        <dbReference type="PROSITE" id="PS51651"/>
    </source>
</evidence>
<dbReference type="Proteomes" id="UP001439008">
    <property type="component" value="Unassembled WGS sequence"/>
</dbReference>
<proteinExistence type="inferred from homology"/>
<evidence type="ECO:0000313" key="3">
    <source>
        <dbReference type="EMBL" id="MES1922635.1"/>
    </source>
</evidence>
<dbReference type="InterPro" id="IPR046769">
    <property type="entry name" value="DOCKER_Lobe_A"/>
</dbReference>
<dbReference type="InterPro" id="IPR027357">
    <property type="entry name" value="DOCKER_dom"/>
</dbReference>
<gene>
    <name evidence="3" type="ORF">MHBO_004154</name>
</gene>
<protein>
    <recommendedName>
        <fullName evidence="2">DOCKER domain-containing protein</fullName>
    </recommendedName>
</protein>
<feature type="non-terminal residue" evidence="3">
    <location>
        <position position="273"/>
    </location>
</feature>
<feature type="non-terminal residue" evidence="3">
    <location>
        <position position="1"/>
    </location>
</feature>
<feature type="domain" description="DOCKER" evidence="2">
    <location>
        <begin position="146"/>
        <end position="273"/>
    </location>
</feature>
<sequence length="273" mass="32579">LFRKLSLKRSDKFLQDFLGYILQYAIHPNEEIMSKTCFFVFYIAKIAFDVHKNLKRVKHAIITSLYRKGWIVSLKQYEINFCCQIIRKAQDYCTKETDTDFHQQLLSIIDSTNDLFVVFGELSKMRSQKEHCDFARYEEKLNETSGAYYKIPEIRLNWIKKLTKHHQVRKNNVETAECFLKLCSIIEEDFDDVTIARRGFEPIDEKIKEKEQSNIENYMDNANQYFQKGEFLERSTILCMEQLLPLLLEGKKWQKLAFTHRVMSKTYERLASE</sequence>
<dbReference type="InterPro" id="IPR043161">
    <property type="entry name" value="DOCK_C_lobe_A"/>
</dbReference>
<dbReference type="Pfam" id="PF06920">
    <property type="entry name" value="DHR-2_Lobe_A"/>
    <property type="match status" value="1"/>
</dbReference>